<dbReference type="EnsemblPlants" id="OMERI05G09080.1">
    <property type="protein sequence ID" value="OMERI05G09080.1"/>
    <property type="gene ID" value="OMERI05G09080"/>
</dbReference>
<evidence type="ECO:0000256" key="1">
    <source>
        <dbReference type="SAM" id="SignalP"/>
    </source>
</evidence>
<evidence type="ECO:0000313" key="2">
    <source>
        <dbReference type="EnsemblPlants" id="OMERI05G09080.1"/>
    </source>
</evidence>
<protein>
    <recommendedName>
        <fullName evidence="4">Secreted protein</fullName>
    </recommendedName>
</protein>
<evidence type="ECO:0008006" key="4">
    <source>
        <dbReference type="Google" id="ProtNLM"/>
    </source>
</evidence>
<organism evidence="2">
    <name type="scientific">Oryza meridionalis</name>
    <dbReference type="NCBI Taxonomy" id="40149"/>
    <lineage>
        <taxon>Eukaryota</taxon>
        <taxon>Viridiplantae</taxon>
        <taxon>Streptophyta</taxon>
        <taxon>Embryophyta</taxon>
        <taxon>Tracheophyta</taxon>
        <taxon>Spermatophyta</taxon>
        <taxon>Magnoliopsida</taxon>
        <taxon>Liliopsida</taxon>
        <taxon>Poales</taxon>
        <taxon>Poaceae</taxon>
        <taxon>BOP clade</taxon>
        <taxon>Oryzoideae</taxon>
        <taxon>Oryzeae</taxon>
        <taxon>Oryzinae</taxon>
        <taxon>Oryza</taxon>
    </lineage>
</organism>
<dbReference type="Proteomes" id="UP000008021">
    <property type="component" value="Chromosome 5"/>
</dbReference>
<feature type="signal peptide" evidence="1">
    <location>
        <begin position="1"/>
        <end position="16"/>
    </location>
</feature>
<dbReference type="HOGENOM" id="CLU_2744292_0_0_1"/>
<dbReference type="Gramene" id="OMERI05G09080.1">
    <property type="protein sequence ID" value="OMERI05G09080.1"/>
    <property type="gene ID" value="OMERI05G09080"/>
</dbReference>
<proteinExistence type="predicted"/>
<name>A0A0E0DPF6_9ORYZ</name>
<reference evidence="2" key="1">
    <citation type="submission" date="2015-04" db="UniProtKB">
        <authorList>
            <consortium name="EnsemblPlants"/>
        </authorList>
    </citation>
    <scope>IDENTIFICATION</scope>
</reference>
<feature type="chain" id="PRO_5002357348" description="Secreted protein" evidence="1">
    <location>
        <begin position="17"/>
        <end position="71"/>
    </location>
</feature>
<evidence type="ECO:0000313" key="3">
    <source>
        <dbReference type="Proteomes" id="UP000008021"/>
    </source>
</evidence>
<keyword evidence="3" id="KW-1185">Reference proteome</keyword>
<reference evidence="2" key="2">
    <citation type="submission" date="2018-05" db="EMBL/GenBank/DDBJ databases">
        <title>OmerRS3 (Oryza meridionalis Reference Sequence Version 3).</title>
        <authorList>
            <person name="Zhang J."/>
            <person name="Kudrna D."/>
            <person name="Lee S."/>
            <person name="Talag J."/>
            <person name="Welchert J."/>
            <person name="Wing R.A."/>
        </authorList>
    </citation>
    <scope>NUCLEOTIDE SEQUENCE [LARGE SCALE GENOMIC DNA]</scope>
    <source>
        <strain evidence="2">cv. OR44</strain>
    </source>
</reference>
<dbReference type="AlphaFoldDB" id="A0A0E0DPF6"/>
<accession>A0A0E0DPF6</accession>
<keyword evidence="1" id="KW-0732">Signal</keyword>
<sequence length="71" mass="7437">MAGALIVFLGHPLGMGDGGCCEGRVGGCHVGPSKKPGLEILLVGGDVESKCVEVGWVRSLWFRFDGVMNMC</sequence>